<dbReference type="Pfam" id="PF13354">
    <property type="entry name" value="Beta-lactamase2"/>
    <property type="match status" value="1"/>
</dbReference>
<dbReference type="GO" id="GO:0046677">
    <property type="term" value="P:response to antibiotic"/>
    <property type="evidence" value="ECO:0007669"/>
    <property type="project" value="InterPro"/>
</dbReference>
<dbReference type="GO" id="GO:0030655">
    <property type="term" value="P:beta-lactam antibiotic catabolic process"/>
    <property type="evidence" value="ECO:0007669"/>
    <property type="project" value="InterPro"/>
</dbReference>
<dbReference type="InterPro" id="IPR000871">
    <property type="entry name" value="Beta-lactam_class-A"/>
</dbReference>
<proteinExistence type="inferred from homology"/>
<sequence length="320" mass="33881">ALVLAALACLTALAGPAGAQRSGDPGAPMRRALARQFQRQLDSVAAAAPGVVGVAVEDLTTGDTFAVNDSLRFPQASAIKVAVLLELVRRADAGALALSERVELRSAHQVGGSGVLRMFADRGSTLSLHDLAVLMIVLSDNTATNLLIERVGMADVNRTLATLGLAPEVRLARLMIRPDESARGNENVASPRAAARLMARLGRCELPMSRRACDQMRRLLELPKDGTIGDVLPPNVPVAWKPGTLDGVSTAWALVRVRGRPFALAAMVSFGDERADDVVRAVARLSHAYFARLAATTPYGVRVPEAVLAPVDSLGVRRPR</sequence>
<comment type="catalytic activity">
    <reaction evidence="1">
        <text>a beta-lactam + H2O = a substituted beta-amino acid</text>
        <dbReference type="Rhea" id="RHEA:20401"/>
        <dbReference type="ChEBI" id="CHEBI:15377"/>
        <dbReference type="ChEBI" id="CHEBI:35627"/>
        <dbReference type="ChEBI" id="CHEBI:140347"/>
        <dbReference type="EC" id="3.5.2.6"/>
    </reaction>
</comment>
<dbReference type="EMBL" id="CADCTU010000763">
    <property type="protein sequence ID" value="CAA9351487.1"/>
    <property type="molecule type" value="Genomic_DNA"/>
</dbReference>
<keyword evidence="4" id="KW-0732">Signal</keyword>
<comment type="similarity">
    <text evidence="2">Belongs to the class-A beta-lactamase family.</text>
</comment>
<feature type="domain" description="Beta-lactamase class A catalytic" evidence="5">
    <location>
        <begin position="53"/>
        <end position="268"/>
    </location>
</feature>
<dbReference type="PANTHER" id="PTHR35333:SF3">
    <property type="entry name" value="BETA-LACTAMASE-TYPE TRANSPEPTIDASE FOLD CONTAINING PROTEIN"/>
    <property type="match status" value="1"/>
</dbReference>
<dbReference type="GO" id="GO:0008800">
    <property type="term" value="F:beta-lactamase activity"/>
    <property type="evidence" value="ECO:0007669"/>
    <property type="project" value="UniProtKB-EC"/>
</dbReference>
<evidence type="ECO:0000313" key="6">
    <source>
        <dbReference type="EMBL" id="CAA9351487.1"/>
    </source>
</evidence>
<evidence type="ECO:0000256" key="2">
    <source>
        <dbReference type="ARBA" id="ARBA00009009"/>
    </source>
</evidence>
<evidence type="ECO:0000256" key="4">
    <source>
        <dbReference type="SAM" id="SignalP"/>
    </source>
</evidence>
<name>A0A6J4M6E6_9BACT</name>
<feature type="chain" id="PRO_5027024659" description="beta-lactamase" evidence="4">
    <location>
        <begin position="20"/>
        <end position="320"/>
    </location>
</feature>
<dbReference type="PANTHER" id="PTHR35333">
    <property type="entry name" value="BETA-LACTAMASE"/>
    <property type="match status" value="1"/>
</dbReference>
<gene>
    <name evidence="6" type="ORF">AVDCRST_MAG11-3534</name>
</gene>
<feature type="signal peptide" evidence="4">
    <location>
        <begin position="1"/>
        <end position="19"/>
    </location>
</feature>
<protein>
    <recommendedName>
        <fullName evidence="3">beta-lactamase</fullName>
        <ecNumber evidence="3">3.5.2.6</ecNumber>
    </recommendedName>
</protein>
<dbReference type="SUPFAM" id="SSF56601">
    <property type="entry name" value="beta-lactamase/transpeptidase-like"/>
    <property type="match status" value="1"/>
</dbReference>
<dbReference type="InterPro" id="IPR012338">
    <property type="entry name" value="Beta-lactam/transpept-like"/>
</dbReference>
<accession>A0A6J4M6E6</accession>
<organism evidence="6">
    <name type="scientific">uncultured Gemmatimonadaceae bacterium</name>
    <dbReference type="NCBI Taxonomy" id="246130"/>
    <lineage>
        <taxon>Bacteria</taxon>
        <taxon>Pseudomonadati</taxon>
        <taxon>Gemmatimonadota</taxon>
        <taxon>Gemmatimonadia</taxon>
        <taxon>Gemmatimonadales</taxon>
        <taxon>Gemmatimonadaceae</taxon>
        <taxon>environmental samples</taxon>
    </lineage>
</organism>
<evidence type="ECO:0000259" key="5">
    <source>
        <dbReference type="Pfam" id="PF13354"/>
    </source>
</evidence>
<dbReference type="EC" id="3.5.2.6" evidence="3"/>
<dbReference type="InterPro" id="IPR045155">
    <property type="entry name" value="Beta-lactam_cat"/>
</dbReference>
<dbReference type="AlphaFoldDB" id="A0A6J4M6E6"/>
<reference evidence="6" key="1">
    <citation type="submission" date="2020-02" db="EMBL/GenBank/DDBJ databases">
        <authorList>
            <person name="Meier V. D."/>
        </authorList>
    </citation>
    <scope>NUCLEOTIDE SEQUENCE</scope>
    <source>
        <strain evidence="6">AVDCRST_MAG11</strain>
    </source>
</reference>
<dbReference type="Gene3D" id="3.40.710.10">
    <property type="entry name" value="DD-peptidase/beta-lactamase superfamily"/>
    <property type="match status" value="1"/>
</dbReference>
<feature type="non-terminal residue" evidence="6">
    <location>
        <position position="1"/>
    </location>
</feature>
<evidence type="ECO:0000256" key="3">
    <source>
        <dbReference type="ARBA" id="ARBA00012865"/>
    </source>
</evidence>
<evidence type="ECO:0000256" key="1">
    <source>
        <dbReference type="ARBA" id="ARBA00001526"/>
    </source>
</evidence>